<accession>A0A285U4B4</accession>
<proteinExistence type="predicted"/>
<keyword evidence="1" id="KW-0812">Transmembrane</keyword>
<dbReference type="RefSeq" id="WP_097148502.1">
    <property type="nucleotide sequence ID" value="NZ_OBQC01000002.1"/>
</dbReference>
<dbReference type="EMBL" id="OBQC01000002">
    <property type="protein sequence ID" value="SOC36527.1"/>
    <property type="molecule type" value="Genomic_DNA"/>
</dbReference>
<keyword evidence="3" id="KW-1185">Reference proteome</keyword>
<evidence type="ECO:0000313" key="2">
    <source>
        <dbReference type="EMBL" id="SOC36527.1"/>
    </source>
</evidence>
<feature type="transmembrane region" description="Helical" evidence="1">
    <location>
        <begin position="12"/>
        <end position="34"/>
    </location>
</feature>
<feature type="transmembrane region" description="Helical" evidence="1">
    <location>
        <begin position="64"/>
        <end position="83"/>
    </location>
</feature>
<dbReference type="OrthoDB" id="2740230at2"/>
<keyword evidence="1" id="KW-0472">Membrane</keyword>
<dbReference type="Proteomes" id="UP000219252">
    <property type="component" value="Unassembled WGS sequence"/>
</dbReference>
<protein>
    <submittedName>
        <fullName evidence="2">Uncharacterized protein</fullName>
    </submittedName>
</protein>
<name>A0A285U4B4_9BACL</name>
<feature type="transmembrane region" description="Helical" evidence="1">
    <location>
        <begin position="95"/>
        <end position="116"/>
    </location>
</feature>
<organism evidence="2 3">
    <name type="scientific">Ureibacillus acetophenoni</name>
    <dbReference type="NCBI Taxonomy" id="614649"/>
    <lineage>
        <taxon>Bacteria</taxon>
        <taxon>Bacillati</taxon>
        <taxon>Bacillota</taxon>
        <taxon>Bacilli</taxon>
        <taxon>Bacillales</taxon>
        <taxon>Caryophanaceae</taxon>
        <taxon>Ureibacillus</taxon>
    </lineage>
</organism>
<gene>
    <name evidence="2" type="ORF">SAMN05877842_102449</name>
</gene>
<evidence type="ECO:0000313" key="3">
    <source>
        <dbReference type="Proteomes" id="UP000219252"/>
    </source>
</evidence>
<dbReference type="AlphaFoldDB" id="A0A285U4B4"/>
<keyword evidence="1" id="KW-1133">Transmembrane helix</keyword>
<evidence type="ECO:0000256" key="1">
    <source>
        <dbReference type="SAM" id="Phobius"/>
    </source>
</evidence>
<reference evidence="3" key="1">
    <citation type="submission" date="2017-08" db="EMBL/GenBank/DDBJ databases">
        <authorList>
            <person name="Varghese N."/>
            <person name="Submissions S."/>
        </authorList>
    </citation>
    <scope>NUCLEOTIDE SEQUENCE [LARGE SCALE GENOMIC DNA]</scope>
    <source>
        <strain evidence="3">JC23</strain>
    </source>
</reference>
<sequence length="121" mass="13352">MANWSLSKKLIIGSFLLSIISLFFKWVDVGLFSVNGFQQQGYLFLLIFIYPLIRVNQGKHINKVGGYVLALLGIIGVILFIMSKTETIFGVTVNAASTGMYFMLISFVGLAAGVYFNAKGR</sequence>